<evidence type="ECO:0000313" key="1">
    <source>
        <dbReference type="EMBL" id="KAH3830655.1"/>
    </source>
</evidence>
<organism evidence="1 2">
    <name type="scientific">Dreissena polymorpha</name>
    <name type="common">Zebra mussel</name>
    <name type="synonym">Mytilus polymorpha</name>
    <dbReference type="NCBI Taxonomy" id="45954"/>
    <lineage>
        <taxon>Eukaryota</taxon>
        <taxon>Metazoa</taxon>
        <taxon>Spiralia</taxon>
        <taxon>Lophotrochozoa</taxon>
        <taxon>Mollusca</taxon>
        <taxon>Bivalvia</taxon>
        <taxon>Autobranchia</taxon>
        <taxon>Heteroconchia</taxon>
        <taxon>Euheterodonta</taxon>
        <taxon>Imparidentia</taxon>
        <taxon>Neoheterodontei</taxon>
        <taxon>Myida</taxon>
        <taxon>Dreissenoidea</taxon>
        <taxon>Dreissenidae</taxon>
        <taxon>Dreissena</taxon>
    </lineage>
</organism>
<gene>
    <name evidence="1" type="ORF">DPMN_103901</name>
</gene>
<dbReference type="Proteomes" id="UP000828390">
    <property type="component" value="Unassembled WGS sequence"/>
</dbReference>
<protein>
    <submittedName>
        <fullName evidence="1">Uncharacterized protein</fullName>
    </submittedName>
</protein>
<evidence type="ECO:0000313" key="2">
    <source>
        <dbReference type="Proteomes" id="UP000828390"/>
    </source>
</evidence>
<comment type="caution">
    <text evidence="1">The sequence shown here is derived from an EMBL/GenBank/DDBJ whole genome shotgun (WGS) entry which is preliminary data.</text>
</comment>
<name>A0A9D4HAL4_DREPO</name>
<dbReference type="EMBL" id="JAIWYP010000004">
    <property type="protein sequence ID" value="KAH3830655.1"/>
    <property type="molecule type" value="Genomic_DNA"/>
</dbReference>
<sequence length="142" mass="16296">MLSRSLWHAKRAFPLSHRRWKTGTDCRGETSKIPFQKTGTNLWPLIRLHIRSRCVVVIPLKLWKFNFASHSSKCICLMLESVLEKAQPHCNIAGRLSQKKAAFFPEAQDGKNVFISVNYQTSTHFAKLSGNQLGEVVRDFLR</sequence>
<reference evidence="1" key="2">
    <citation type="submission" date="2020-11" db="EMBL/GenBank/DDBJ databases">
        <authorList>
            <person name="McCartney M.A."/>
            <person name="Auch B."/>
            <person name="Kono T."/>
            <person name="Mallez S."/>
            <person name="Becker A."/>
            <person name="Gohl D.M."/>
            <person name="Silverstein K.A.T."/>
            <person name="Koren S."/>
            <person name="Bechman K.B."/>
            <person name="Herman A."/>
            <person name="Abrahante J.E."/>
            <person name="Garbe J."/>
        </authorList>
    </citation>
    <scope>NUCLEOTIDE SEQUENCE</scope>
    <source>
        <strain evidence="1">Duluth1</strain>
        <tissue evidence="1">Whole animal</tissue>
    </source>
</reference>
<accession>A0A9D4HAL4</accession>
<keyword evidence="2" id="KW-1185">Reference proteome</keyword>
<reference evidence="1" key="1">
    <citation type="journal article" date="2019" name="bioRxiv">
        <title>The Genome of the Zebra Mussel, Dreissena polymorpha: A Resource for Invasive Species Research.</title>
        <authorList>
            <person name="McCartney M.A."/>
            <person name="Auch B."/>
            <person name="Kono T."/>
            <person name="Mallez S."/>
            <person name="Zhang Y."/>
            <person name="Obille A."/>
            <person name="Becker A."/>
            <person name="Abrahante J.E."/>
            <person name="Garbe J."/>
            <person name="Badalamenti J.P."/>
            <person name="Herman A."/>
            <person name="Mangelson H."/>
            <person name="Liachko I."/>
            <person name="Sullivan S."/>
            <person name="Sone E.D."/>
            <person name="Koren S."/>
            <person name="Silverstein K.A.T."/>
            <person name="Beckman K.B."/>
            <person name="Gohl D.M."/>
        </authorList>
    </citation>
    <scope>NUCLEOTIDE SEQUENCE</scope>
    <source>
        <strain evidence="1">Duluth1</strain>
        <tissue evidence="1">Whole animal</tissue>
    </source>
</reference>
<dbReference type="AlphaFoldDB" id="A0A9D4HAL4"/>
<proteinExistence type="predicted"/>